<dbReference type="InParanoid" id="A0A0G4FDS2"/>
<evidence type="ECO:0000256" key="4">
    <source>
        <dbReference type="ARBA" id="ARBA00023136"/>
    </source>
</evidence>
<dbReference type="Gene3D" id="1.20.1250.20">
    <property type="entry name" value="MFS general substrate transporter like domains"/>
    <property type="match status" value="1"/>
</dbReference>
<keyword evidence="9" id="KW-1185">Reference proteome</keyword>
<evidence type="ECO:0000256" key="1">
    <source>
        <dbReference type="ARBA" id="ARBA00004141"/>
    </source>
</evidence>
<dbReference type="InterPro" id="IPR036259">
    <property type="entry name" value="MFS_trans_sf"/>
</dbReference>
<gene>
    <name evidence="8" type="ORF">Vbra_22585</name>
</gene>
<keyword evidence="4 6" id="KW-0472">Membrane</keyword>
<feature type="domain" description="SPX" evidence="7">
    <location>
        <begin position="20"/>
        <end position="160"/>
    </location>
</feature>
<dbReference type="GO" id="GO:0016020">
    <property type="term" value="C:membrane"/>
    <property type="evidence" value="ECO:0007669"/>
    <property type="project" value="UniProtKB-SubCell"/>
</dbReference>
<dbReference type="OrthoDB" id="448115at2759"/>
<dbReference type="PhylomeDB" id="A0A0G4FDS2"/>
<dbReference type="InterPro" id="IPR051068">
    <property type="entry name" value="MFS_Domain-Containing_Protein"/>
</dbReference>
<protein>
    <recommendedName>
        <fullName evidence="7">SPX domain-containing protein</fullName>
    </recommendedName>
</protein>
<feature type="transmembrane region" description="Helical" evidence="6">
    <location>
        <begin position="668"/>
        <end position="691"/>
    </location>
</feature>
<dbReference type="SUPFAM" id="SSF103473">
    <property type="entry name" value="MFS general substrate transporter"/>
    <property type="match status" value="1"/>
</dbReference>
<dbReference type="InterPro" id="IPR004331">
    <property type="entry name" value="SPX_dom"/>
</dbReference>
<keyword evidence="2 6" id="KW-0812">Transmembrane</keyword>
<dbReference type="AlphaFoldDB" id="A0A0G4FDS2"/>
<dbReference type="Proteomes" id="UP000041254">
    <property type="component" value="Unassembled WGS sequence"/>
</dbReference>
<evidence type="ECO:0000256" key="3">
    <source>
        <dbReference type="ARBA" id="ARBA00022989"/>
    </source>
</evidence>
<feature type="transmembrane region" description="Helical" evidence="6">
    <location>
        <begin position="338"/>
        <end position="357"/>
    </location>
</feature>
<dbReference type="InterPro" id="IPR011701">
    <property type="entry name" value="MFS"/>
</dbReference>
<dbReference type="STRING" id="1169540.A0A0G4FDS2"/>
<dbReference type="GO" id="GO:0022857">
    <property type="term" value="F:transmembrane transporter activity"/>
    <property type="evidence" value="ECO:0007669"/>
    <property type="project" value="InterPro"/>
</dbReference>
<evidence type="ECO:0000256" key="6">
    <source>
        <dbReference type="SAM" id="Phobius"/>
    </source>
</evidence>
<evidence type="ECO:0000313" key="9">
    <source>
        <dbReference type="Proteomes" id="UP000041254"/>
    </source>
</evidence>
<evidence type="ECO:0000256" key="2">
    <source>
        <dbReference type="ARBA" id="ARBA00022692"/>
    </source>
</evidence>
<evidence type="ECO:0000256" key="5">
    <source>
        <dbReference type="SAM" id="MobiDB-lite"/>
    </source>
</evidence>
<dbReference type="PANTHER" id="PTHR23510:SF64">
    <property type="entry name" value="INNER MEMBRANE TRANSPORT PROTEIN YAJR"/>
    <property type="match status" value="1"/>
</dbReference>
<feature type="region of interest" description="Disordered" evidence="5">
    <location>
        <begin position="717"/>
        <end position="746"/>
    </location>
</feature>
<keyword evidence="3 6" id="KW-1133">Transmembrane helix</keyword>
<proteinExistence type="predicted"/>
<sequence>MSVAPYRTTEEEDPYADVDVDYIYTFNPEDVNTDWEGYYIDYQGLQKQLRAMMHELVTSEAAGKKRLEEFCHNLDREIDKCVCFYEMELTSMTSRLNNLREYWKFLSPKIYSSLYMGYKDLAEGLTELLKFVQVNAAATRKILIKCQKKTAFVGLPQEDLLHQYLKSRLRPDAESRLDQLRARTGLDIVVTEIETKLSELRVIANRWISEGRMDPHTEKQLAIDQRRRRTTTLMYSFRGEMAKTQATTGFLQAMARQAEIEFEGEPVGQGSFWGLFLNNYNTFLYMANYYIVIPTANQYSSILGMSSTMSGMILSMAPLSACVSAVLYSVWSNYNFRAPLLFSTLLLVIGNILYSLALPYNSASLLFIGRLLVGFGGNRAVNRRYIADFVPMDQRTKQSAVFVAVGSIGMTLGPGCQYFLNMIDFNLPIVGWPCNHITASGYIMAILWVIFALQIIVQFDEPERRYAKKRGRSVLEPLLEPIAEEEGQVIGKPPKKHDLSGPMICLWVYFVLKGVLEAFQGAAPLVTGYHFGWSDAAVGNMLAVIGIIVIPSNLLVGISSNFMEDRVAQQITMVTLAIACAAASVWVPAYFNIYIYLLGGLFIFVSAQMLEGVNMGLLSKVMPKELSKGLMNSGFLSTEAGTFGRVVGNCWISVAGLLGPVAALENLILFPSMALVIFTILLCACMSTSLIPIAQRMKQESGSGALKDELERWLKKPDLAPRPAYAPVESGGSSDPEGQTGLTVAP</sequence>
<feature type="transmembrane region" description="Helical" evidence="6">
    <location>
        <begin position="401"/>
        <end position="420"/>
    </location>
</feature>
<organism evidence="8 9">
    <name type="scientific">Vitrella brassicaformis (strain CCMP3155)</name>
    <dbReference type="NCBI Taxonomy" id="1169540"/>
    <lineage>
        <taxon>Eukaryota</taxon>
        <taxon>Sar</taxon>
        <taxon>Alveolata</taxon>
        <taxon>Colpodellida</taxon>
        <taxon>Vitrellaceae</taxon>
        <taxon>Vitrella</taxon>
    </lineage>
</organism>
<dbReference type="PANTHER" id="PTHR23510">
    <property type="entry name" value="INNER MEMBRANE TRANSPORT PROTEIN YAJR"/>
    <property type="match status" value="1"/>
</dbReference>
<feature type="compositionally biased region" description="Polar residues" evidence="5">
    <location>
        <begin position="731"/>
        <end position="746"/>
    </location>
</feature>
<reference evidence="8 9" key="1">
    <citation type="submission" date="2014-11" db="EMBL/GenBank/DDBJ databases">
        <authorList>
            <person name="Zhu J."/>
            <person name="Qi W."/>
            <person name="Song R."/>
        </authorList>
    </citation>
    <scope>NUCLEOTIDE SEQUENCE [LARGE SCALE GENOMIC DNA]</scope>
</reference>
<feature type="transmembrane region" description="Helical" evidence="6">
    <location>
        <begin position="536"/>
        <end position="555"/>
    </location>
</feature>
<accession>A0A0G4FDS2</accession>
<dbReference type="PROSITE" id="PS51382">
    <property type="entry name" value="SPX"/>
    <property type="match status" value="1"/>
</dbReference>
<feature type="transmembrane region" description="Helical" evidence="6">
    <location>
        <begin position="309"/>
        <end position="331"/>
    </location>
</feature>
<evidence type="ECO:0000313" key="8">
    <source>
        <dbReference type="EMBL" id="CEM11333.1"/>
    </source>
</evidence>
<comment type="subcellular location">
    <subcellularLocation>
        <location evidence="1">Membrane</location>
        <topology evidence="1">Multi-pass membrane protein</topology>
    </subcellularLocation>
</comment>
<feature type="transmembrane region" description="Helical" evidence="6">
    <location>
        <begin position="440"/>
        <end position="459"/>
    </location>
</feature>
<name>A0A0G4FDS2_VITBC</name>
<dbReference type="Pfam" id="PF07690">
    <property type="entry name" value="MFS_1"/>
    <property type="match status" value="1"/>
</dbReference>
<feature type="transmembrane region" description="Helical" evidence="6">
    <location>
        <begin position="593"/>
        <end position="619"/>
    </location>
</feature>
<feature type="transmembrane region" description="Helical" evidence="6">
    <location>
        <begin position="499"/>
        <end position="516"/>
    </location>
</feature>
<dbReference type="VEuPathDB" id="CryptoDB:Vbra_22585"/>
<dbReference type="EMBL" id="CDMY01000414">
    <property type="protein sequence ID" value="CEM11333.1"/>
    <property type="molecule type" value="Genomic_DNA"/>
</dbReference>
<feature type="transmembrane region" description="Helical" evidence="6">
    <location>
        <begin position="363"/>
        <end position="381"/>
    </location>
</feature>
<evidence type="ECO:0000259" key="7">
    <source>
        <dbReference type="PROSITE" id="PS51382"/>
    </source>
</evidence>